<dbReference type="Proteomes" id="UP000275078">
    <property type="component" value="Unassembled WGS sequence"/>
</dbReference>
<evidence type="ECO:0000256" key="6">
    <source>
        <dbReference type="SAM" id="SignalP"/>
    </source>
</evidence>
<keyword evidence="8" id="KW-1185">Reference proteome</keyword>
<organism evidence="7 8">
    <name type="scientific">Ascobolus immersus RN42</name>
    <dbReference type="NCBI Taxonomy" id="1160509"/>
    <lineage>
        <taxon>Eukaryota</taxon>
        <taxon>Fungi</taxon>
        <taxon>Dikarya</taxon>
        <taxon>Ascomycota</taxon>
        <taxon>Pezizomycotina</taxon>
        <taxon>Pezizomycetes</taxon>
        <taxon>Pezizales</taxon>
        <taxon>Ascobolaceae</taxon>
        <taxon>Ascobolus</taxon>
    </lineage>
</organism>
<dbReference type="Gene3D" id="3.40.30.10">
    <property type="entry name" value="Glutaredoxin"/>
    <property type="match status" value="1"/>
</dbReference>
<evidence type="ECO:0000313" key="8">
    <source>
        <dbReference type="Proteomes" id="UP000275078"/>
    </source>
</evidence>
<keyword evidence="3" id="KW-0964">Secreted</keyword>
<accession>A0A3N4IU13</accession>
<feature type="signal peptide" evidence="6">
    <location>
        <begin position="1"/>
        <end position="16"/>
    </location>
</feature>
<comment type="similarity">
    <text evidence="2">Belongs to the GILT family.</text>
</comment>
<proteinExistence type="inferred from homology"/>
<dbReference type="STRING" id="1160509.A0A3N4IU13"/>
<dbReference type="AlphaFoldDB" id="A0A3N4IU13"/>
<evidence type="ECO:0000313" key="7">
    <source>
        <dbReference type="EMBL" id="RPA85084.1"/>
    </source>
</evidence>
<sequence length="250" mass="27545">MPRTTPILILLGLGTALFILLNRSAFNQDAQLRSVFRSNQPRSLIPNQLVAPQDGGQQPLGVTDEKKVPLEVFIMSKCPDARDAFDLLIAPAFKKVQDLVDFKIEFIGRATSDGLICMHGPTECLGNVVNACAQKEYPSDKSMPFTHCLLDDYRNVPKEDLLLRCAKENGLEFETINECASDTSEEGGLELVRGSFQRASELGVKRSATIRLAGEDWCTRDGGRWKDCKGTSDATIVDEFVRAVRNHAGA</sequence>
<reference evidence="7 8" key="1">
    <citation type="journal article" date="2018" name="Nat. Ecol. Evol.">
        <title>Pezizomycetes genomes reveal the molecular basis of ectomycorrhizal truffle lifestyle.</title>
        <authorList>
            <person name="Murat C."/>
            <person name="Payen T."/>
            <person name="Noel B."/>
            <person name="Kuo A."/>
            <person name="Morin E."/>
            <person name="Chen J."/>
            <person name="Kohler A."/>
            <person name="Krizsan K."/>
            <person name="Balestrini R."/>
            <person name="Da Silva C."/>
            <person name="Montanini B."/>
            <person name="Hainaut M."/>
            <person name="Levati E."/>
            <person name="Barry K.W."/>
            <person name="Belfiori B."/>
            <person name="Cichocki N."/>
            <person name="Clum A."/>
            <person name="Dockter R.B."/>
            <person name="Fauchery L."/>
            <person name="Guy J."/>
            <person name="Iotti M."/>
            <person name="Le Tacon F."/>
            <person name="Lindquist E.A."/>
            <person name="Lipzen A."/>
            <person name="Malagnac F."/>
            <person name="Mello A."/>
            <person name="Molinier V."/>
            <person name="Miyauchi S."/>
            <person name="Poulain J."/>
            <person name="Riccioni C."/>
            <person name="Rubini A."/>
            <person name="Sitrit Y."/>
            <person name="Splivallo R."/>
            <person name="Traeger S."/>
            <person name="Wang M."/>
            <person name="Zifcakova L."/>
            <person name="Wipf D."/>
            <person name="Zambonelli A."/>
            <person name="Paolocci F."/>
            <person name="Nowrousian M."/>
            <person name="Ottonello S."/>
            <person name="Baldrian P."/>
            <person name="Spatafora J.W."/>
            <person name="Henrissat B."/>
            <person name="Nagy L.G."/>
            <person name="Aury J.M."/>
            <person name="Wincker P."/>
            <person name="Grigoriev I.V."/>
            <person name="Bonfante P."/>
            <person name="Martin F.M."/>
        </authorList>
    </citation>
    <scope>NUCLEOTIDE SEQUENCE [LARGE SCALE GENOMIC DNA]</scope>
    <source>
        <strain evidence="7 8">RN42</strain>
    </source>
</reference>
<evidence type="ECO:0000256" key="1">
    <source>
        <dbReference type="ARBA" id="ARBA00004613"/>
    </source>
</evidence>
<feature type="chain" id="PRO_5018268333" description="Gamma interferon inducible lysosomal thiol reductase" evidence="6">
    <location>
        <begin position="17"/>
        <end position="250"/>
    </location>
</feature>
<evidence type="ECO:0008006" key="9">
    <source>
        <dbReference type="Google" id="ProtNLM"/>
    </source>
</evidence>
<dbReference type="OrthoDB" id="958254at2759"/>
<dbReference type="PANTHER" id="PTHR13234:SF8">
    <property type="entry name" value="GAMMA-INTERFERON-INDUCIBLE LYSOSOMAL THIOL REDUCTASE"/>
    <property type="match status" value="1"/>
</dbReference>
<dbReference type="InterPro" id="IPR004911">
    <property type="entry name" value="Interferon-induced_GILT"/>
</dbReference>
<protein>
    <recommendedName>
        <fullName evidence="9">Gamma interferon inducible lysosomal thiol reductase</fullName>
    </recommendedName>
</protein>
<evidence type="ECO:0000256" key="5">
    <source>
        <dbReference type="ARBA" id="ARBA00023180"/>
    </source>
</evidence>
<dbReference type="PANTHER" id="PTHR13234">
    <property type="entry name" value="GAMMA-INTERFERON INDUCIBLE LYSOSOMAL THIOL REDUCTASE GILT"/>
    <property type="match status" value="1"/>
</dbReference>
<dbReference type="GO" id="GO:0016671">
    <property type="term" value="F:oxidoreductase activity, acting on a sulfur group of donors, disulfide as acceptor"/>
    <property type="evidence" value="ECO:0007669"/>
    <property type="project" value="InterPro"/>
</dbReference>
<comment type="subcellular location">
    <subcellularLocation>
        <location evidence="1">Secreted</location>
    </subcellularLocation>
</comment>
<name>A0A3N4IU13_ASCIM</name>
<dbReference type="GO" id="GO:0005576">
    <property type="term" value="C:extracellular region"/>
    <property type="evidence" value="ECO:0007669"/>
    <property type="project" value="UniProtKB-SubCell"/>
</dbReference>
<dbReference type="EMBL" id="ML119655">
    <property type="protein sequence ID" value="RPA85084.1"/>
    <property type="molecule type" value="Genomic_DNA"/>
</dbReference>
<keyword evidence="5" id="KW-0325">Glycoprotein</keyword>
<keyword evidence="4 6" id="KW-0732">Signal</keyword>
<dbReference type="Pfam" id="PF03227">
    <property type="entry name" value="GILT"/>
    <property type="match status" value="1"/>
</dbReference>
<evidence type="ECO:0000256" key="3">
    <source>
        <dbReference type="ARBA" id="ARBA00022525"/>
    </source>
</evidence>
<evidence type="ECO:0000256" key="2">
    <source>
        <dbReference type="ARBA" id="ARBA00005679"/>
    </source>
</evidence>
<evidence type="ECO:0000256" key="4">
    <source>
        <dbReference type="ARBA" id="ARBA00022729"/>
    </source>
</evidence>
<gene>
    <name evidence="7" type="ORF">BJ508DRAFT_412225</name>
</gene>